<evidence type="ECO:0000313" key="3">
    <source>
        <dbReference type="Proteomes" id="UP000430634"/>
    </source>
</evidence>
<keyword evidence="2" id="KW-0489">Methyltransferase</keyword>
<dbReference type="CDD" id="cd02440">
    <property type="entry name" value="AdoMet_MTases"/>
    <property type="match status" value="1"/>
</dbReference>
<name>A0A6I3SU62_9BURK</name>
<comment type="caution">
    <text evidence="2">The sequence shown here is derived from an EMBL/GenBank/DDBJ whole genome shotgun (WGS) entry which is preliminary data.</text>
</comment>
<dbReference type="GO" id="GO:0008757">
    <property type="term" value="F:S-adenosylmethionine-dependent methyltransferase activity"/>
    <property type="evidence" value="ECO:0007669"/>
    <property type="project" value="InterPro"/>
</dbReference>
<gene>
    <name evidence="2" type="ORF">GM672_08110</name>
</gene>
<dbReference type="OrthoDB" id="529208at2"/>
<feature type="domain" description="Methyltransferase type 11" evidence="1">
    <location>
        <begin position="90"/>
        <end position="184"/>
    </location>
</feature>
<organism evidence="2 3">
    <name type="scientific">Pseudoduganella buxea</name>
    <dbReference type="NCBI Taxonomy" id="1949069"/>
    <lineage>
        <taxon>Bacteria</taxon>
        <taxon>Pseudomonadati</taxon>
        <taxon>Pseudomonadota</taxon>
        <taxon>Betaproteobacteria</taxon>
        <taxon>Burkholderiales</taxon>
        <taxon>Oxalobacteraceae</taxon>
        <taxon>Telluria group</taxon>
        <taxon>Pseudoduganella</taxon>
    </lineage>
</organism>
<evidence type="ECO:0000313" key="2">
    <source>
        <dbReference type="EMBL" id="MTV52698.1"/>
    </source>
</evidence>
<accession>A0A6I3SU62</accession>
<dbReference type="Gene3D" id="3.40.50.150">
    <property type="entry name" value="Vaccinia Virus protein VP39"/>
    <property type="match status" value="1"/>
</dbReference>
<dbReference type="AlphaFoldDB" id="A0A6I3SU62"/>
<proteinExistence type="predicted"/>
<evidence type="ECO:0000259" key="1">
    <source>
        <dbReference type="Pfam" id="PF08241"/>
    </source>
</evidence>
<dbReference type="InterPro" id="IPR013216">
    <property type="entry name" value="Methyltransf_11"/>
</dbReference>
<dbReference type="InterPro" id="IPR029063">
    <property type="entry name" value="SAM-dependent_MTases_sf"/>
</dbReference>
<dbReference type="EMBL" id="WNKZ01000016">
    <property type="protein sequence ID" value="MTV52698.1"/>
    <property type="molecule type" value="Genomic_DNA"/>
</dbReference>
<dbReference type="GO" id="GO:0032259">
    <property type="term" value="P:methylation"/>
    <property type="evidence" value="ECO:0007669"/>
    <property type="project" value="UniProtKB-KW"/>
</dbReference>
<dbReference type="SUPFAM" id="SSF53335">
    <property type="entry name" value="S-adenosyl-L-methionine-dependent methyltransferases"/>
    <property type="match status" value="1"/>
</dbReference>
<reference evidence="2 3" key="1">
    <citation type="submission" date="2019-11" db="EMBL/GenBank/DDBJ databases">
        <title>Type strains purchased from KCTC, JCM and DSMZ.</title>
        <authorList>
            <person name="Lu H."/>
        </authorList>
    </citation>
    <scope>NUCLEOTIDE SEQUENCE [LARGE SCALE GENOMIC DNA]</scope>
    <source>
        <strain evidence="2 3">KCTC 52429</strain>
    </source>
</reference>
<dbReference type="Pfam" id="PF08241">
    <property type="entry name" value="Methyltransf_11"/>
    <property type="match status" value="1"/>
</dbReference>
<dbReference type="Proteomes" id="UP000430634">
    <property type="component" value="Unassembled WGS sequence"/>
</dbReference>
<keyword evidence="2" id="KW-0808">Transferase</keyword>
<dbReference type="PANTHER" id="PTHR43591">
    <property type="entry name" value="METHYLTRANSFERASE"/>
    <property type="match status" value="1"/>
</dbReference>
<sequence>MRLSHVEELTASLPQSGQGANMDEDITPALTERQRNELDYHRHHARQHEHMVRRPFSFDVLDRPGRRWWNAYWQMYAYLTTLDLRGRRVLVVGCGFGEDALRLARLGAHVHAFDLSPDSLSIARRLAERENLAVQFAQMPAEALTYPDDFFDCVLARDILHHVDIPAALAEIRRVARPGALFVVNEIYSHSVTDVIRRSRLVEGFLYPRMCRLIYGPGQPYITADERKMTQHDIALVCTILPRLELSRHFNFLVTRILPESSTLLARIDRLLLLALRPVADLCAGRRLFAGRIVK</sequence>
<protein>
    <submittedName>
        <fullName evidence="2">Methyltransferase domain-containing protein</fullName>
    </submittedName>
</protein>